<dbReference type="GO" id="GO:0004497">
    <property type="term" value="F:monooxygenase activity"/>
    <property type="evidence" value="ECO:0007669"/>
    <property type="project" value="UniProtKB-KW"/>
</dbReference>
<dbReference type="HOGENOM" id="CLU_045283_0_0_1"/>
<dbReference type="PRINTS" id="PR00465">
    <property type="entry name" value="EP450IV"/>
</dbReference>
<feature type="binding site" description="axial binding residue" evidence="8">
    <location>
        <position position="423"/>
    </location>
    <ligand>
        <name>heme</name>
        <dbReference type="ChEBI" id="CHEBI:30413"/>
    </ligand>
    <ligandPart>
        <name>Fe</name>
        <dbReference type="ChEBI" id="CHEBI:18248"/>
    </ligandPart>
</feature>
<evidence type="ECO:0000256" key="10">
    <source>
        <dbReference type="SAM" id="Phobius"/>
    </source>
</evidence>
<dbReference type="EMBL" id="KK207942">
    <property type="protein sequence ID" value="EZF47524.1"/>
    <property type="molecule type" value="Genomic_DNA"/>
</dbReference>
<evidence type="ECO:0000256" key="6">
    <source>
        <dbReference type="ARBA" id="ARBA00023004"/>
    </source>
</evidence>
<dbReference type="GO" id="GO:0016705">
    <property type="term" value="F:oxidoreductase activity, acting on paired donors, with incorporation or reduction of molecular oxygen"/>
    <property type="evidence" value="ECO:0007669"/>
    <property type="project" value="InterPro"/>
</dbReference>
<keyword evidence="4 8" id="KW-0479">Metal-binding</keyword>
<organism evidence="11">
    <name type="scientific">Trichophyton rubrum CBS 288.86</name>
    <dbReference type="NCBI Taxonomy" id="1215330"/>
    <lineage>
        <taxon>Eukaryota</taxon>
        <taxon>Fungi</taxon>
        <taxon>Dikarya</taxon>
        <taxon>Ascomycota</taxon>
        <taxon>Pezizomycotina</taxon>
        <taxon>Eurotiomycetes</taxon>
        <taxon>Eurotiomycetidae</taxon>
        <taxon>Onygenales</taxon>
        <taxon>Arthrodermataceae</taxon>
        <taxon>Trichophyton</taxon>
    </lineage>
</organism>
<evidence type="ECO:0000256" key="8">
    <source>
        <dbReference type="PIRSR" id="PIRSR602403-1"/>
    </source>
</evidence>
<keyword evidence="10" id="KW-1133">Transmembrane helix</keyword>
<evidence type="ECO:0000256" key="3">
    <source>
        <dbReference type="ARBA" id="ARBA00022617"/>
    </source>
</evidence>
<keyword evidence="7 9" id="KW-0503">Monooxygenase</keyword>
<gene>
    <name evidence="11" type="ORF">H103_08626</name>
</gene>
<keyword evidence="6 8" id="KW-0408">Iron</keyword>
<dbReference type="InterPro" id="IPR017972">
    <property type="entry name" value="Cyt_P450_CS"/>
</dbReference>
<comment type="cofactor">
    <cofactor evidence="1 8">
        <name>heme</name>
        <dbReference type="ChEBI" id="CHEBI:30413"/>
    </cofactor>
</comment>
<feature type="transmembrane region" description="Helical" evidence="10">
    <location>
        <begin position="6"/>
        <end position="27"/>
    </location>
</feature>
<sequence>MFVDYIRAALTQPINIIPAIIILFIIFKVRAWSKDDGIPSVKSNIPIVGNLLDYAKDMEKYVRESGKKYGQVFQINLLLTNTIWLNSPALNKEYLFAREDVWSFGDGMGVFLNKVVVPNFFDQLRVLVGSLSRGISNNAAISHYTNLAGIETEKAISNWANRKEPLNLFKDTSYIVHKIIVQCMMGPDFYDAADELFDLLHVMEANLGSIWNFILPEWLPHPAAKKLWAARDRTKEIFNVRLAAREKEPEKWKKELDYISYTLRDPVTAHLKDKYSALHTVLMFAAHTSTVAGVAWTIIELLKNPQYIERLRKELAANPNPEESEFLSALMKETVRHYVAFNDLRFTRQPKTLTNTNSKKPITIPAGTMVSISPYITHHDPSIWENPNEYLPERWIDEPNLQKKMNEGNNIRYLPFGAGSHRCPGEKMALMMMRTIVAKIVMTCDMDWPAGEANQNTTDLDFAKIGSPWLKGDIRVKIQPKRK</sequence>
<reference evidence="11" key="1">
    <citation type="submission" date="2014-02" db="EMBL/GenBank/DDBJ databases">
        <title>The Genome Sequence of Trichophyton rubrum (morphotype fischeri) CBS 288.86.</title>
        <authorList>
            <consortium name="The Broad Institute Genomics Platform"/>
            <person name="Cuomo C.A."/>
            <person name="White T.C."/>
            <person name="Graser Y."/>
            <person name="Martinez-Rossi N."/>
            <person name="Heitman J."/>
            <person name="Young S.K."/>
            <person name="Zeng Q."/>
            <person name="Gargeya S."/>
            <person name="Abouelleil A."/>
            <person name="Alvarado L."/>
            <person name="Chapman S.B."/>
            <person name="Gainer-Dewar J."/>
            <person name="Goldberg J."/>
            <person name="Griggs A."/>
            <person name="Gujja S."/>
            <person name="Hansen M."/>
            <person name="Howarth C."/>
            <person name="Imamovic A."/>
            <person name="Larimer J."/>
            <person name="Martinez D."/>
            <person name="Murphy C."/>
            <person name="Pearson M.D."/>
            <person name="Persinoti G."/>
            <person name="Poon T."/>
            <person name="Priest M."/>
            <person name="Roberts A.D."/>
            <person name="Saif S."/>
            <person name="Shea T.D."/>
            <person name="Sykes S.N."/>
            <person name="Wortman J."/>
            <person name="Nusbaum C."/>
            <person name="Birren B."/>
        </authorList>
    </citation>
    <scope>NUCLEOTIDE SEQUENCE [LARGE SCALE GENOMIC DNA]</scope>
    <source>
        <strain evidence="11">CBS 288.86</strain>
    </source>
</reference>
<keyword evidence="5 9" id="KW-0560">Oxidoreductase</keyword>
<dbReference type="InterPro" id="IPR001128">
    <property type="entry name" value="Cyt_P450"/>
</dbReference>
<evidence type="ECO:0000256" key="1">
    <source>
        <dbReference type="ARBA" id="ARBA00001971"/>
    </source>
</evidence>
<evidence type="ECO:0000256" key="2">
    <source>
        <dbReference type="ARBA" id="ARBA00010617"/>
    </source>
</evidence>
<dbReference type="Gene3D" id="1.10.630.10">
    <property type="entry name" value="Cytochrome P450"/>
    <property type="match status" value="1"/>
</dbReference>
<dbReference type="Proteomes" id="UP000023758">
    <property type="component" value="Unassembled WGS sequence"/>
</dbReference>
<evidence type="ECO:0000256" key="9">
    <source>
        <dbReference type="RuleBase" id="RU000461"/>
    </source>
</evidence>
<dbReference type="AlphaFoldDB" id="A0A022VNK8"/>
<dbReference type="GO" id="GO:0005506">
    <property type="term" value="F:iron ion binding"/>
    <property type="evidence" value="ECO:0007669"/>
    <property type="project" value="InterPro"/>
</dbReference>
<accession>A0A022VNK8</accession>
<keyword evidence="10" id="KW-0812">Transmembrane</keyword>
<protein>
    <recommendedName>
        <fullName evidence="12">Cytochrome P450</fullName>
    </recommendedName>
</protein>
<dbReference type="PANTHER" id="PTHR24304:SF2">
    <property type="entry name" value="24-HYDROXYCHOLESTEROL 7-ALPHA-HYDROXYLASE"/>
    <property type="match status" value="1"/>
</dbReference>
<keyword evidence="10" id="KW-0472">Membrane</keyword>
<evidence type="ECO:0000256" key="5">
    <source>
        <dbReference type="ARBA" id="ARBA00023002"/>
    </source>
</evidence>
<evidence type="ECO:0008006" key="12">
    <source>
        <dbReference type="Google" id="ProtNLM"/>
    </source>
</evidence>
<dbReference type="PRINTS" id="PR00385">
    <property type="entry name" value="P450"/>
</dbReference>
<keyword evidence="3 8" id="KW-0349">Heme</keyword>
<comment type="similarity">
    <text evidence="2 9">Belongs to the cytochrome P450 family.</text>
</comment>
<dbReference type="OrthoDB" id="1055148at2759"/>
<evidence type="ECO:0000256" key="7">
    <source>
        <dbReference type="ARBA" id="ARBA00023033"/>
    </source>
</evidence>
<dbReference type="SUPFAM" id="SSF48264">
    <property type="entry name" value="Cytochrome P450"/>
    <property type="match status" value="1"/>
</dbReference>
<name>A0A022VNK8_TRIRU</name>
<dbReference type="GO" id="GO:0020037">
    <property type="term" value="F:heme binding"/>
    <property type="evidence" value="ECO:0007669"/>
    <property type="project" value="InterPro"/>
</dbReference>
<dbReference type="PROSITE" id="PS00086">
    <property type="entry name" value="CYTOCHROME_P450"/>
    <property type="match status" value="1"/>
</dbReference>
<dbReference type="Pfam" id="PF00067">
    <property type="entry name" value="p450"/>
    <property type="match status" value="1"/>
</dbReference>
<dbReference type="InterPro" id="IPR050529">
    <property type="entry name" value="CYP450_sterol_14alpha_dmase"/>
</dbReference>
<dbReference type="InterPro" id="IPR036396">
    <property type="entry name" value="Cyt_P450_sf"/>
</dbReference>
<dbReference type="PANTHER" id="PTHR24304">
    <property type="entry name" value="CYTOCHROME P450 FAMILY 7"/>
    <property type="match status" value="1"/>
</dbReference>
<dbReference type="InterPro" id="IPR002403">
    <property type="entry name" value="Cyt_P450_E_grp-IV"/>
</dbReference>
<evidence type="ECO:0000256" key="4">
    <source>
        <dbReference type="ARBA" id="ARBA00022723"/>
    </source>
</evidence>
<evidence type="ECO:0000313" key="11">
    <source>
        <dbReference type="EMBL" id="EZF47524.1"/>
    </source>
</evidence>
<proteinExistence type="inferred from homology"/>